<sequence length="194" mass="21979">MAVVVLDRLRDLFNSMRAQSISRYRFSYQRGPLTFDVMFLIDETPYALLFGAQGHNLSFEFQVQHGFRVVHPQLDKADYATLCSLLGLKWDPNNSFSPGGFLADFNSHIPATAVPSQKAEPHHVAQVRRNVEEAHKRFFCGWRDNKVRGEHVTTQNLKKTRELMGPKTADTCHQKNISSCWTDIPGGAVAVTYP</sequence>
<dbReference type="AlphaFoldDB" id="A0AB36CXA8"/>
<dbReference type="RefSeq" id="WP_169857511.1">
    <property type="nucleotide sequence ID" value="NZ_JAAQXV010000005.1"/>
</dbReference>
<accession>A0AB36CXA8</accession>
<name>A0AB36CXA8_9PSED</name>
<gene>
    <name evidence="1" type="ORF">HBO26_16050</name>
</gene>
<comment type="caution">
    <text evidence="1">The sequence shown here is derived from an EMBL/GenBank/DDBJ whole genome shotgun (WGS) entry which is preliminary data.</text>
</comment>
<evidence type="ECO:0000313" key="2">
    <source>
        <dbReference type="Proteomes" id="UP000548707"/>
    </source>
</evidence>
<organism evidence="1 2">
    <name type="scientific">Pseudomonas mandelii</name>
    <dbReference type="NCBI Taxonomy" id="75612"/>
    <lineage>
        <taxon>Bacteria</taxon>
        <taxon>Pseudomonadati</taxon>
        <taxon>Pseudomonadota</taxon>
        <taxon>Gammaproteobacteria</taxon>
        <taxon>Pseudomonadales</taxon>
        <taxon>Pseudomonadaceae</taxon>
        <taxon>Pseudomonas</taxon>
    </lineage>
</organism>
<dbReference type="EMBL" id="JAAQXV010000005">
    <property type="protein sequence ID" value="NMZ80802.1"/>
    <property type="molecule type" value="Genomic_DNA"/>
</dbReference>
<proteinExistence type="predicted"/>
<dbReference type="InterPro" id="IPR046100">
    <property type="entry name" value="DUF6037"/>
</dbReference>
<dbReference type="Proteomes" id="UP000548707">
    <property type="component" value="Unassembled WGS sequence"/>
</dbReference>
<dbReference type="Pfam" id="PF19503">
    <property type="entry name" value="DUF6037"/>
    <property type="match status" value="1"/>
</dbReference>
<evidence type="ECO:0000313" key="1">
    <source>
        <dbReference type="EMBL" id="NMZ80802.1"/>
    </source>
</evidence>
<reference evidence="1 2" key="1">
    <citation type="journal article" date="2020" name="Front. Microbiol.">
        <title>Genetic Organization of the aprX-lipA2 Operon Affects the Proteolytic Potential of Pseudomonas Species in Milk.</title>
        <authorList>
            <person name="Maier C."/>
            <person name="Huptas C."/>
            <person name="von Neubeck M."/>
            <person name="Scherer S."/>
            <person name="Wenning M."/>
            <person name="Lucking G."/>
        </authorList>
    </citation>
    <scope>NUCLEOTIDE SEQUENCE [LARGE SCALE GENOMIC DNA]</scope>
    <source>
        <strain evidence="1 2">WS 5114</strain>
    </source>
</reference>
<protein>
    <submittedName>
        <fullName evidence="1">Rloe protein</fullName>
    </submittedName>
</protein>